<dbReference type="Proteomes" id="UP000075714">
    <property type="component" value="Unassembled WGS sequence"/>
</dbReference>
<gene>
    <name evidence="1" type="ORF">GPECTOR_8g381</name>
</gene>
<organism evidence="1 2">
    <name type="scientific">Gonium pectorale</name>
    <name type="common">Green alga</name>
    <dbReference type="NCBI Taxonomy" id="33097"/>
    <lineage>
        <taxon>Eukaryota</taxon>
        <taxon>Viridiplantae</taxon>
        <taxon>Chlorophyta</taxon>
        <taxon>core chlorophytes</taxon>
        <taxon>Chlorophyceae</taxon>
        <taxon>CS clade</taxon>
        <taxon>Chlamydomonadales</taxon>
        <taxon>Volvocaceae</taxon>
        <taxon>Gonium</taxon>
    </lineage>
</organism>
<evidence type="ECO:0000313" key="2">
    <source>
        <dbReference type="Proteomes" id="UP000075714"/>
    </source>
</evidence>
<dbReference type="EMBL" id="LSYV01000009">
    <property type="protein sequence ID" value="KXZ53013.1"/>
    <property type="molecule type" value="Genomic_DNA"/>
</dbReference>
<protein>
    <submittedName>
        <fullName evidence="1">Uncharacterized protein</fullName>
    </submittedName>
</protein>
<dbReference type="AlphaFoldDB" id="A0A150GT73"/>
<comment type="caution">
    <text evidence="1">The sequence shown here is derived from an EMBL/GenBank/DDBJ whole genome shotgun (WGS) entry which is preliminary data.</text>
</comment>
<sequence length="82" mass="8366">MHADSQRMVPRVVTANTTLEVWGGSSDDFLLCPGSRLVLNGGVYDGAIKAAVSGAGTVLVRGNVTLGQVGEPGRAVGDITIN</sequence>
<accession>A0A150GT73</accession>
<keyword evidence="2" id="KW-1185">Reference proteome</keyword>
<proteinExistence type="predicted"/>
<reference evidence="2" key="1">
    <citation type="journal article" date="2016" name="Nat. Commun.">
        <title>The Gonium pectorale genome demonstrates co-option of cell cycle regulation during the evolution of multicellularity.</title>
        <authorList>
            <person name="Hanschen E.R."/>
            <person name="Marriage T.N."/>
            <person name="Ferris P.J."/>
            <person name="Hamaji T."/>
            <person name="Toyoda A."/>
            <person name="Fujiyama A."/>
            <person name="Neme R."/>
            <person name="Noguchi H."/>
            <person name="Minakuchi Y."/>
            <person name="Suzuki M."/>
            <person name="Kawai-Toyooka H."/>
            <person name="Smith D.R."/>
            <person name="Sparks H."/>
            <person name="Anderson J."/>
            <person name="Bakaric R."/>
            <person name="Luria V."/>
            <person name="Karger A."/>
            <person name="Kirschner M.W."/>
            <person name="Durand P.M."/>
            <person name="Michod R.E."/>
            <person name="Nozaki H."/>
            <person name="Olson B.J."/>
        </authorList>
    </citation>
    <scope>NUCLEOTIDE SEQUENCE [LARGE SCALE GENOMIC DNA]</scope>
    <source>
        <strain evidence="2">NIES-2863</strain>
    </source>
</reference>
<name>A0A150GT73_GONPE</name>
<evidence type="ECO:0000313" key="1">
    <source>
        <dbReference type="EMBL" id="KXZ53013.1"/>
    </source>
</evidence>